<evidence type="ECO:0000256" key="1">
    <source>
        <dbReference type="SAM" id="MobiDB-lite"/>
    </source>
</evidence>
<dbReference type="Proteomes" id="UP001243989">
    <property type="component" value="Unassembled WGS sequence"/>
</dbReference>
<proteinExistence type="predicted"/>
<evidence type="ECO:0000313" key="2">
    <source>
        <dbReference type="EMBL" id="KAK1624610.1"/>
    </source>
</evidence>
<sequence>MLRWTWLGAPGSPYFIVLHSVTASRALPTEVPCAGIRFLINELRDLAVSTNDLAMAQTSVCALTIPTRPTCHTMALSPFEELIVRTLRYSSAPASTHDHIIYHGMGNPPHQPCQPHVPTFAFGPSCLPRQGSPSIDSTGQPNVIRRRNSVRRWAVSLPILRLGYHTHEATMAAPEPGPGNPPPTVHASPFTLSLARAHLQAFKSLEGPSPLTNTYDITTSSRPT</sequence>
<dbReference type="AlphaFoldDB" id="A0AAI9ZJB1"/>
<protein>
    <submittedName>
        <fullName evidence="2">Uncharacterized protein</fullName>
    </submittedName>
</protein>
<evidence type="ECO:0000313" key="3">
    <source>
        <dbReference type="Proteomes" id="UP001243989"/>
    </source>
</evidence>
<comment type="caution">
    <text evidence="2">The sequence shown here is derived from an EMBL/GenBank/DDBJ whole genome shotgun (WGS) entry which is preliminary data.</text>
</comment>
<gene>
    <name evidence="2" type="ORF">BDP81DRAFT_105273</name>
</gene>
<name>A0AAI9ZJB1_9PEZI</name>
<reference evidence="2" key="1">
    <citation type="submission" date="2021-06" db="EMBL/GenBank/DDBJ databases">
        <title>Comparative genomics, transcriptomics and evolutionary studies reveal genomic signatures of adaptation to plant cell wall in hemibiotrophic fungi.</title>
        <authorList>
            <consortium name="DOE Joint Genome Institute"/>
            <person name="Baroncelli R."/>
            <person name="Diaz J.F."/>
            <person name="Benocci T."/>
            <person name="Peng M."/>
            <person name="Battaglia E."/>
            <person name="Haridas S."/>
            <person name="Andreopoulos W."/>
            <person name="Labutti K."/>
            <person name="Pangilinan J."/>
            <person name="Floch G.L."/>
            <person name="Makela M.R."/>
            <person name="Henrissat B."/>
            <person name="Grigoriev I.V."/>
            <person name="Crouch J.A."/>
            <person name="De Vries R.P."/>
            <person name="Sukno S.A."/>
            <person name="Thon M.R."/>
        </authorList>
    </citation>
    <scope>NUCLEOTIDE SEQUENCE</scope>
    <source>
        <strain evidence="2">CBS 102054</strain>
    </source>
</reference>
<feature type="region of interest" description="Disordered" evidence="1">
    <location>
        <begin position="205"/>
        <end position="224"/>
    </location>
</feature>
<dbReference type="EMBL" id="JAHMHQ010000023">
    <property type="protein sequence ID" value="KAK1624610.1"/>
    <property type="molecule type" value="Genomic_DNA"/>
</dbReference>
<dbReference type="GeneID" id="85466280"/>
<dbReference type="RefSeq" id="XP_060440605.1">
    <property type="nucleotide sequence ID" value="XM_060581418.1"/>
</dbReference>
<keyword evidence="3" id="KW-1185">Reference proteome</keyword>
<accession>A0AAI9ZJB1</accession>
<organism evidence="2 3">
    <name type="scientific">Colletotrichum phormii</name>
    <dbReference type="NCBI Taxonomy" id="359342"/>
    <lineage>
        <taxon>Eukaryota</taxon>
        <taxon>Fungi</taxon>
        <taxon>Dikarya</taxon>
        <taxon>Ascomycota</taxon>
        <taxon>Pezizomycotina</taxon>
        <taxon>Sordariomycetes</taxon>
        <taxon>Hypocreomycetidae</taxon>
        <taxon>Glomerellales</taxon>
        <taxon>Glomerellaceae</taxon>
        <taxon>Colletotrichum</taxon>
        <taxon>Colletotrichum acutatum species complex</taxon>
    </lineage>
</organism>
<feature type="compositionally biased region" description="Polar residues" evidence="1">
    <location>
        <begin position="210"/>
        <end position="224"/>
    </location>
</feature>